<evidence type="ECO:0000313" key="13">
    <source>
        <dbReference type="Proteomes" id="UP000663193"/>
    </source>
</evidence>
<dbReference type="Pfam" id="PF00588">
    <property type="entry name" value="SpoU_methylase"/>
    <property type="match status" value="1"/>
</dbReference>
<dbReference type="AlphaFoldDB" id="A0A7U2F7I1"/>
<reference evidence="13" key="1">
    <citation type="journal article" date="2021" name="BMC Genomics">
        <title>Chromosome-level genome assembly and manually-curated proteome of model necrotroph Parastagonospora nodorum Sn15 reveals a genome-wide trove of candidate effector homologs, and redundancy of virulence-related functions within an accessory chromosome.</title>
        <authorList>
            <person name="Bertazzoni S."/>
            <person name="Jones D.A.B."/>
            <person name="Phan H.T."/>
            <person name="Tan K.-C."/>
            <person name="Hane J.K."/>
        </authorList>
    </citation>
    <scope>NUCLEOTIDE SEQUENCE [LARGE SCALE GENOMIC DNA]</scope>
    <source>
        <strain evidence="13">SN15 / ATCC MYA-4574 / FGSC 10173)</strain>
    </source>
</reference>
<gene>
    <name evidence="12" type="ORF">JI435_064490</name>
</gene>
<feature type="compositionally biased region" description="Basic and acidic residues" evidence="10">
    <location>
        <begin position="218"/>
        <end position="251"/>
    </location>
</feature>
<dbReference type="Gene3D" id="3.30.1330.30">
    <property type="match status" value="1"/>
</dbReference>
<dbReference type="PANTHER" id="PTHR46103">
    <property type="entry name" value="RRNA METHYLTRANSFERASE 1, MITOCHONDRIAL"/>
    <property type="match status" value="1"/>
</dbReference>
<dbReference type="InterPro" id="IPR029064">
    <property type="entry name" value="Ribosomal_eL30-like_sf"/>
</dbReference>
<keyword evidence="6" id="KW-0949">S-adenosyl-L-methionine</keyword>
<feature type="compositionally biased region" description="Basic and acidic residues" evidence="10">
    <location>
        <begin position="263"/>
        <end position="279"/>
    </location>
</feature>
<comment type="similarity">
    <text evidence="2">Belongs to the class IV-like SAM-binding methyltransferase superfamily. RNA methyltransferase TrmH family.</text>
</comment>
<dbReference type="SUPFAM" id="SSF75217">
    <property type="entry name" value="alpha/beta knot"/>
    <property type="match status" value="1"/>
</dbReference>
<sequence>MVISSLFGSTLLRTQQTHLPQTFRRYKSLTAAIERGKQGGPDRPFRPRTRPPPEDFEGARPQPRFERRAEQFGPSKTEDREKSRSSRFGRIGPPRSRDGNAPSRFEDERSPWRREDGAVASSEGPMSGKRFDGERRPSSDRWEGRSKPASRSDDRPPRQDQGGFGQRDERPPWREGQFESRDKRPFNRDNREKRSFDRDNREKRSFDRDSNFKGQETFSDRNTARGPPRESFGRRETGDRPDRPERPERSWTPRNETSSFMRGRFDGDRSEGYQRRDASRTQADAPTPTTRPTVTSENTVRVPEVLPYSTAASEFLYGHSSVVAALKANRRKLYKLYVHTRGSSRDGLMARVRALKLFHITEEVGDEYLRAMDKASSGRPHNGLVLESSPLPVPPITELKAVSISDETFGVTVDSQSAEDVLVNGKQETYSYKSAGWRQPLILYVDGVLDEGNLGAIARSAYFLGVDAVVTPTRQTAPWSHIAVKASAGAAEAVPLFKVGEPADFLGKSSRAGWRIYASDAIPPPPVTSGEKEEPSSKIVYSVARSTKRLPSDHCPVAEHPTILMMGAEGTGLRDSLLNLAHYKVGIKHGREVDEIGVDSLNVSVAASILSYEMLQKPIAKAASTPEEVLF</sequence>
<feature type="domain" description="RNA 2-O ribose methyltransferase substrate binding" evidence="11">
    <location>
        <begin position="315"/>
        <end position="394"/>
    </location>
</feature>
<evidence type="ECO:0000256" key="1">
    <source>
        <dbReference type="ARBA" id="ARBA00004173"/>
    </source>
</evidence>
<dbReference type="GO" id="GO:0031167">
    <property type="term" value="P:rRNA methylation"/>
    <property type="evidence" value="ECO:0007669"/>
    <property type="project" value="InterPro"/>
</dbReference>
<comment type="subcellular location">
    <subcellularLocation>
        <location evidence="1">Mitochondrion</location>
    </subcellularLocation>
</comment>
<evidence type="ECO:0000256" key="7">
    <source>
        <dbReference type="ARBA" id="ARBA00022946"/>
    </source>
</evidence>
<keyword evidence="4" id="KW-0489">Methyltransferase</keyword>
<dbReference type="SMART" id="SM00967">
    <property type="entry name" value="SpoU_sub_bind"/>
    <property type="match status" value="1"/>
</dbReference>
<dbReference type="SUPFAM" id="SSF55315">
    <property type="entry name" value="L30e-like"/>
    <property type="match status" value="1"/>
</dbReference>
<keyword evidence="13" id="KW-1185">Reference proteome</keyword>
<evidence type="ECO:0000256" key="6">
    <source>
        <dbReference type="ARBA" id="ARBA00022691"/>
    </source>
</evidence>
<evidence type="ECO:0000256" key="8">
    <source>
        <dbReference type="ARBA" id="ARBA00023128"/>
    </source>
</evidence>
<dbReference type="Proteomes" id="UP000663193">
    <property type="component" value="Chromosome 9"/>
</dbReference>
<feature type="compositionally biased region" description="Basic and acidic residues" evidence="10">
    <location>
        <begin position="129"/>
        <end position="158"/>
    </location>
</feature>
<dbReference type="PANTHER" id="PTHR46103:SF1">
    <property type="entry name" value="RRNA METHYLTRANSFERASE 1, MITOCHONDRIAL"/>
    <property type="match status" value="1"/>
</dbReference>
<evidence type="ECO:0000256" key="9">
    <source>
        <dbReference type="ARBA" id="ARBA00034881"/>
    </source>
</evidence>
<dbReference type="FunFam" id="3.40.1280.10:FF:000054">
    <property type="entry name" value="rRNA methylase, putative"/>
    <property type="match status" value="1"/>
</dbReference>
<dbReference type="OrthoDB" id="270651at2759"/>
<dbReference type="EMBL" id="CP069031">
    <property type="protein sequence ID" value="QRC99108.1"/>
    <property type="molecule type" value="Genomic_DNA"/>
</dbReference>
<dbReference type="GO" id="GO:0005739">
    <property type="term" value="C:mitochondrion"/>
    <property type="evidence" value="ECO:0007669"/>
    <property type="project" value="UniProtKB-SubCell"/>
</dbReference>
<dbReference type="GO" id="GO:0003723">
    <property type="term" value="F:RNA binding"/>
    <property type="evidence" value="ECO:0007669"/>
    <property type="project" value="InterPro"/>
</dbReference>
<accession>A0A7U2F7I1</accession>
<feature type="compositionally biased region" description="Basic and acidic residues" evidence="10">
    <location>
        <begin position="166"/>
        <end position="211"/>
    </location>
</feature>
<evidence type="ECO:0000256" key="2">
    <source>
        <dbReference type="ARBA" id="ARBA00007228"/>
    </source>
</evidence>
<dbReference type="GO" id="GO:0008173">
    <property type="term" value="F:RNA methyltransferase activity"/>
    <property type="evidence" value="ECO:0007669"/>
    <property type="project" value="InterPro"/>
</dbReference>
<evidence type="ECO:0000256" key="10">
    <source>
        <dbReference type="SAM" id="MobiDB-lite"/>
    </source>
</evidence>
<dbReference type="Gene3D" id="3.40.1280.10">
    <property type="match status" value="1"/>
</dbReference>
<dbReference type="InterPro" id="IPR047261">
    <property type="entry name" value="MRM1_MeTrfase_dom"/>
</dbReference>
<keyword evidence="7" id="KW-0809">Transit peptide</keyword>
<keyword evidence="3" id="KW-0698">rRNA processing</keyword>
<feature type="compositionally biased region" description="Basic and acidic residues" evidence="10">
    <location>
        <begin position="63"/>
        <end position="84"/>
    </location>
</feature>
<evidence type="ECO:0000313" key="12">
    <source>
        <dbReference type="EMBL" id="QRC99108.1"/>
    </source>
</evidence>
<evidence type="ECO:0000259" key="11">
    <source>
        <dbReference type="SMART" id="SM00967"/>
    </source>
</evidence>
<proteinExistence type="inferred from homology"/>
<evidence type="ECO:0000256" key="5">
    <source>
        <dbReference type="ARBA" id="ARBA00022679"/>
    </source>
</evidence>
<dbReference type="InterPro" id="IPR047182">
    <property type="entry name" value="MRM1"/>
</dbReference>
<feature type="compositionally biased region" description="Basic and acidic residues" evidence="10">
    <location>
        <begin position="104"/>
        <end position="117"/>
    </location>
</feature>
<dbReference type="InterPro" id="IPR029026">
    <property type="entry name" value="tRNA_m1G_MTases_N"/>
</dbReference>
<dbReference type="InterPro" id="IPR001537">
    <property type="entry name" value="SpoU_MeTrfase"/>
</dbReference>
<keyword evidence="8" id="KW-0496">Mitochondrion</keyword>
<dbReference type="CDD" id="cd18105">
    <property type="entry name" value="SpoU-like_MRM1"/>
    <property type="match status" value="1"/>
</dbReference>
<protein>
    <recommendedName>
        <fullName evidence="9">rRNA methyltransferase 1, mitochondrial</fullName>
    </recommendedName>
</protein>
<keyword evidence="5" id="KW-0808">Transferase</keyword>
<name>A0A7U2F7I1_PHANO</name>
<dbReference type="InterPro" id="IPR029028">
    <property type="entry name" value="Alpha/beta_knot_MTases"/>
</dbReference>
<evidence type="ECO:0000256" key="4">
    <source>
        <dbReference type="ARBA" id="ARBA00022603"/>
    </source>
</evidence>
<dbReference type="InterPro" id="IPR013123">
    <property type="entry name" value="SpoU_subst-bd"/>
</dbReference>
<feature type="compositionally biased region" description="Polar residues" evidence="10">
    <location>
        <begin position="280"/>
        <end position="298"/>
    </location>
</feature>
<dbReference type="VEuPathDB" id="FungiDB:JI435_064490"/>
<organism evidence="12 13">
    <name type="scientific">Phaeosphaeria nodorum (strain SN15 / ATCC MYA-4574 / FGSC 10173)</name>
    <name type="common">Glume blotch fungus</name>
    <name type="synonym">Parastagonospora nodorum</name>
    <dbReference type="NCBI Taxonomy" id="321614"/>
    <lineage>
        <taxon>Eukaryota</taxon>
        <taxon>Fungi</taxon>
        <taxon>Dikarya</taxon>
        <taxon>Ascomycota</taxon>
        <taxon>Pezizomycotina</taxon>
        <taxon>Dothideomycetes</taxon>
        <taxon>Pleosporomycetidae</taxon>
        <taxon>Pleosporales</taxon>
        <taxon>Pleosporineae</taxon>
        <taxon>Phaeosphaeriaceae</taxon>
        <taxon>Parastagonospora</taxon>
    </lineage>
</organism>
<feature type="region of interest" description="Disordered" evidence="10">
    <location>
        <begin position="34"/>
        <end position="298"/>
    </location>
</feature>
<evidence type="ECO:0000256" key="3">
    <source>
        <dbReference type="ARBA" id="ARBA00022552"/>
    </source>
</evidence>